<protein>
    <submittedName>
        <fullName evidence="1">Uncharacterized protein</fullName>
    </submittedName>
</protein>
<reference evidence="1 2" key="1">
    <citation type="journal article" date="2017" name="Nat. Commun.">
        <title>'ARMAN' archaea depend on association with euryarchaeal host in culture and in situ.</title>
        <authorList>
            <person name="Golyshina O."/>
            <person name="Toshchakov S."/>
            <person name="Makarova K."/>
            <person name="Gavrilov S."/>
            <person name="Korzhenkov A."/>
            <person name="La Cono V."/>
            <person name="Arcadi E."/>
            <person name="Nechitaylo T."/>
            <person name="Ferrer M."/>
            <person name="Kublanov I."/>
            <person name="Wolf Y."/>
            <person name="Yakimov M."/>
            <person name="Golyshin P."/>
            <person name="Slesarev A."/>
            <person name="Kozyavkin S."/>
        </authorList>
    </citation>
    <scope>NUCLEOTIDE SEQUENCE [LARGE SCALE GENOMIC DNA]</scope>
    <source>
        <strain evidence="1 2">Mia14</strain>
    </source>
</reference>
<accession>A0A218NMR0</accession>
<proteinExistence type="predicted"/>
<evidence type="ECO:0000313" key="1">
    <source>
        <dbReference type="EMBL" id="ASI13768.1"/>
    </source>
</evidence>
<dbReference type="RefSeq" id="WP_088819968.1">
    <property type="nucleotide sequence ID" value="NZ_CP019964.1"/>
</dbReference>
<sequence length="153" mass="17829">MEDCIPNRYSELYKSLNNEINNIIEYSLKTQDQELDCINKEIQNAENMEDLNLVFDNLKLFRLKLIKDVERKLRQEKAKEIDYEMHYEMFSYRKISALLLSLIETNVDKAIESLFKIDTNVIGSVEKIAKKLGAKGFSITLGLPLNLTVTLNY</sequence>
<organism evidence="1 2">
    <name type="scientific">Candidatus Mancarchaeum acidiphilum</name>
    <dbReference type="NCBI Taxonomy" id="1920749"/>
    <lineage>
        <taxon>Archaea</taxon>
        <taxon>Candidatus Micrarchaeota</taxon>
        <taxon>Candidatus Mancarchaeum</taxon>
    </lineage>
</organism>
<name>A0A218NMR0_9ARCH</name>
<dbReference type="Proteomes" id="UP000197679">
    <property type="component" value="Chromosome"/>
</dbReference>
<dbReference type="AlphaFoldDB" id="A0A218NMR0"/>
<gene>
    <name evidence="1" type="ORF">Mia14_0451</name>
</gene>
<keyword evidence="2" id="KW-1185">Reference proteome</keyword>
<dbReference type="GeneID" id="33314007"/>
<evidence type="ECO:0000313" key="2">
    <source>
        <dbReference type="Proteomes" id="UP000197679"/>
    </source>
</evidence>
<dbReference type="EMBL" id="CP019964">
    <property type="protein sequence ID" value="ASI13768.1"/>
    <property type="molecule type" value="Genomic_DNA"/>
</dbReference>
<dbReference type="KEGG" id="marh:Mia14_0451"/>